<dbReference type="EMBL" id="LSRX01000254">
    <property type="protein sequence ID" value="OLQ02803.1"/>
    <property type="molecule type" value="Genomic_DNA"/>
</dbReference>
<proteinExistence type="predicted"/>
<feature type="compositionally biased region" description="Basic and acidic residues" evidence="2">
    <location>
        <begin position="646"/>
        <end position="655"/>
    </location>
</feature>
<dbReference type="AlphaFoldDB" id="A0A1Q9E5X3"/>
<feature type="compositionally biased region" description="Basic and acidic residues" evidence="2">
    <location>
        <begin position="761"/>
        <end position="775"/>
    </location>
</feature>
<feature type="compositionally biased region" description="Basic residues" evidence="2">
    <location>
        <begin position="336"/>
        <end position="349"/>
    </location>
</feature>
<feature type="compositionally biased region" description="Basic and acidic residues" evidence="2">
    <location>
        <begin position="359"/>
        <end position="438"/>
    </location>
</feature>
<feature type="coiled-coil region" evidence="1">
    <location>
        <begin position="509"/>
        <end position="571"/>
    </location>
</feature>
<feature type="compositionally biased region" description="Low complexity" evidence="2">
    <location>
        <begin position="266"/>
        <end position="278"/>
    </location>
</feature>
<organism evidence="3 4">
    <name type="scientific">Symbiodinium microadriaticum</name>
    <name type="common">Dinoflagellate</name>
    <name type="synonym">Zooxanthella microadriatica</name>
    <dbReference type="NCBI Taxonomy" id="2951"/>
    <lineage>
        <taxon>Eukaryota</taxon>
        <taxon>Sar</taxon>
        <taxon>Alveolata</taxon>
        <taxon>Dinophyceae</taxon>
        <taxon>Suessiales</taxon>
        <taxon>Symbiodiniaceae</taxon>
        <taxon>Symbiodinium</taxon>
    </lineage>
</organism>
<feature type="region of interest" description="Disordered" evidence="2">
    <location>
        <begin position="724"/>
        <end position="854"/>
    </location>
</feature>
<evidence type="ECO:0000313" key="3">
    <source>
        <dbReference type="EMBL" id="OLQ02803.1"/>
    </source>
</evidence>
<feature type="compositionally biased region" description="Basic and acidic residues" evidence="2">
    <location>
        <begin position="827"/>
        <end position="837"/>
    </location>
</feature>
<feature type="region of interest" description="Disordered" evidence="2">
    <location>
        <begin position="629"/>
        <end position="655"/>
    </location>
</feature>
<feature type="compositionally biased region" description="Basic and acidic residues" evidence="2">
    <location>
        <begin position="291"/>
        <end position="326"/>
    </location>
</feature>
<comment type="caution">
    <text evidence="3">The sequence shown here is derived from an EMBL/GenBank/DDBJ whole genome shotgun (WGS) entry which is preliminary data.</text>
</comment>
<feature type="region of interest" description="Disordered" evidence="2">
    <location>
        <begin position="257"/>
        <end position="438"/>
    </location>
</feature>
<gene>
    <name evidence="3" type="ORF">AK812_SmicGene14338</name>
</gene>
<evidence type="ECO:0000256" key="2">
    <source>
        <dbReference type="SAM" id="MobiDB-lite"/>
    </source>
</evidence>
<keyword evidence="1" id="KW-0175">Coiled coil</keyword>
<feature type="compositionally biased region" description="Basic residues" evidence="2">
    <location>
        <begin position="814"/>
        <end position="826"/>
    </location>
</feature>
<sequence length="1163" mass="130490">MEGPMDGKEGTMSFLKRGFRSTDDGNVEITMNAKYIEGLVEVLGLEKAYPKKIPCPADNGRAFQAQKNGMEPLTPELHHVYRKGVGILLYLAPERPDVMYVLKKLSTKLANPTNGDMALLRHTAKYLKGKDNPADLGTKSLTRDKIRKYMTTIGYIGEYLDMAEGPGMVGGDVRMARGKKGMDEERVRRIIQAVTMAVLVGLGEAVEDETREARQGPKGLKEEKEGKEKWLKKMLLKEPAEVATAAVDAIVGEAAAAEGNGDGNGDEAAFIPTSSSSSSDEEEGKSTAQEEAEKRKEELRRKLKERSDENVAEELQRRQMKARTEQLLELQETAKERRRNVVRSARARASKPSSSSSESYERDPGKAYMKKGQDPEEQKEKAEDPKEQIEKAKDPEEQIETAKDPEEQIEKAKDPEEYGGKSEEAQEQGEKPVEVQRSVEDMSIAEVVRSMFRLDDIDSLLEEEKINRVNNILSTLERPVNELPEMFGIRLQETAEFFEDWMVHLDEVVKKTEDDIKQNSQDLEQAKEEREEALAELAQAQLKQAMSESKMEKAQTEAETLQEGLQTAQSVLSTSFEVVSMLTEVVSQLELAVAENDELKSRLFHRPDPATPSKNPQLEMLKALMREAKENAPSTPAASVAGTEKSNADDESAKKIGGRKEVKGNVEARATAREQYSEGYVLFDEKVNRRTRFDGWCGHTYQKCWSFGQLSEKEQQSYINETGFAAAGKVPDPKWGKEPQMKKRKQDDQSQVIPVDDDDEKEKKKSKSSDEKQKPDIFTAEVGLPKRSIVTEAKEKEVEEKEEKEKQKEDEEKKHKKEHKEKKEKKDKKEKNFERQNDLPVSQRPQAKEVDEKMKNEEMAQWSMRKEDVWSTEHLPPARLWTSEEAPTSTSAGPRFTMEAQDMGGAVQDIGPVMPVQSCPSLGYDPKAHKMATDFVGGDWKTFWDFLPDKAFIVDEKNDIPGMGREEWDLAKLSPTVKGAFHAGLRSSLHRRAIESADEFDFEYDDLPCKAKGCHIADPAEVKLAMEQKRQISCVEKGLVVQKADGLDAEDKAALPEVAGLFTIEKHAAGKPLPMFHIAGLMENLLMRNRLSRQSVEGRAASRKKGALGRSPLRVIRNDSAALLSAACQPPSLAEQMEEFFKATVLPAYSMTEVSHGLELKGD</sequence>
<evidence type="ECO:0000256" key="1">
    <source>
        <dbReference type="SAM" id="Coils"/>
    </source>
</evidence>
<dbReference type="OrthoDB" id="413361at2759"/>
<evidence type="ECO:0000313" key="4">
    <source>
        <dbReference type="Proteomes" id="UP000186817"/>
    </source>
</evidence>
<feature type="compositionally biased region" description="Basic and acidic residues" evidence="2">
    <location>
        <begin position="731"/>
        <end position="748"/>
    </location>
</feature>
<reference evidence="3 4" key="1">
    <citation type="submission" date="2016-02" db="EMBL/GenBank/DDBJ databases">
        <title>Genome analysis of coral dinoflagellate symbionts highlights evolutionary adaptations to a symbiotic lifestyle.</title>
        <authorList>
            <person name="Aranda M."/>
            <person name="Li Y."/>
            <person name="Liew Y.J."/>
            <person name="Baumgarten S."/>
            <person name="Simakov O."/>
            <person name="Wilson M."/>
            <person name="Piel J."/>
            <person name="Ashoor H."/>
            <person name="Bougouffa S."/>
            <person name="Bajic V.B."/>
            <person name="Ryu T."/>
            <person name="Ravasi T."/>
            <person name="Bayer T."/>
            <person name="Micklem G."/>
            <person name="Kim H."/>
            <person name="Bhak J."/>
            <person name="Lajeunesse T.C."/>
            <person name="Voolstra C.R."/>
        </authorList>
    </citation>
    <scope>NUCLEOTIDE SEQUENCE [LARGE SCALE GENOMIC DNA]</scope>
    <source>
        <strain evidence="3 4">CCMP2467</strain>
    </source>
</reference>
<evidence type="ECO:0008006" key="5">
    <source>
        <dbReference type="Google" id="ProtNLM"/>
    </source>
</evidence>
<feature type="compositionally biased region" description="Basic and acidic residues" evidence="2">
    <location>
        <begin position="792"/>
        <end position="813"/>
    </location>
</feature>
<name>A0A1Q9E5X3_SYMMI</name>
<accession>A0A1Q9E5X3</accession>
<protein>
    <recommendedName>
        <fullName evidence="5">Copia protein</fullName>
    </recommendedName>
</protein>
<keyword evidence="4" id="KW-1185">Reference proteome</keyword>
<dbReference type="Proteomes" id="UP000186817">
    <property type="component" value="Unassembled WGS sequence"/>
</dbReference>